<evidence type="ECO:0000313" key="11">
    <source>
        <dbReference type="EMBL" id="KAG5630890.1"/>
    </source>
</evidence>
<dbReference type="Proteomes" id="UP000824120">
    <property type="component" value="Chromosome 1"/>
</dbReference>
<evidence type="ECO:0000256" key="4">
    <source>
        <dbReference type="ARBA" id="ARBA00022737"/>
    </source>
</evidence>
<feature type="compositionally biased region" description="Low complexity" evidence="8">
    <location>
        <begin position="182"/>
        <end position="193"/>
    </location>
</feature>
<dbReference type="InterPro" id="IPR000008">
    <property type="entry name" value="C2_dom"/>
</dbReference>
<dbReference type="InterPro" id="IPR047258">
    <property type="entry name" value="C2C_MCTP_PRT_plant"/>
</dbReference>
<evidence type="ECO:0000256" key="9">
    <source>
        <dbReference type="SAM" id="Phobius"/>
    </source>
</evidence>
<dbReference type="CDD" id="cd08378">
    <property type="entry name" value="C2B_MCTP_PRT_plant"/>
    <property type="match status" value="1"/>
</dbReference>
<organism evidence="11 12">
    <name type="scientific">Solanum commersonii</name>
    <name type="common">Commerson's wild potato</name>
    <name type="synonym">Commerson's nightshade</name>
    <dbReference type="NCBI Taxonomy" id="4109"/>
    <lineage>
        <taxon>Eukaryota</taxon>
        <taxon>Viridiplantae</taxon>
        <taxon>Streptophyta</taxon>
        <taxon>Embryophyta</taxon>
        <taxon>Tracheophyta</taxon>
        <taxon>Spermatophyta</taxon>
        <taxon>Magnoliopsida</taxon>
        <taxon>eudicotyledons</taxon>
        <taxon>Gunneridae</taxon>
        <taxon>Pentapetalae</taxon>
        <taxon>asterids</taxon>
        <taxon>lamiids</taxon>
        <taxon>Solanales</taxon>
        <taxon>Solanaceae</taxon>
        <taxon>Solanoideae</taxon>
        <taxon>Solaneae</taxon>
        <taxon>Solanum</taxon>
    </lineage>
</organism>
<sequence length="1158" mass="130757">MGTVRKLVVEVIEARNLLPKDGHGTSSPYVLVDFYGQRRKTRTVTRDLSPQWNEMLEFNVGKPSDVFGDMLELDVYHDKSIGPTTRNNFLGRIRLSATQFVKKGEEALIYYPLEKKYWFSWISGEIGLKIYFVEQLVVPEVKAEPKQAPPAEPTEAAPEGEMPNSIEEEPPAQVVENPTTVEAESPANEAENPTSVLMDPPQEGEFTQLKRSVSSGSIPEVKVSNNINIVTGPRPISRASSVIFSDAGSGPIEPSSFDLVEKMHYLFVRVVKARSLLTVGCPVVKIVVSGSHVVSKPARKTVLFEWDQTFAFGRDAPDSSSLLEVSVWDPSSAKSFDPTSDVAGHAFLGGICFDVSEIPLRDPPDSPLAPQWYRLEGGGAHRGDLMLATWVGTQADDSFPEAWKTDTAGNPASKSKVYQSPKLWYLRSSVIEAQDISHLTHNSKESSYHIKAQLGFQVQKTKSIPTTSTGSPSWNEDLVFVAAEPFTEHCLLFFLIETDRTAKDQTVLAVASIPLTTIERRVDDRKVASRWFTFEDPNEEKRIYKGRVHLRLCFDGGYHVMDEAAHVCSDYRPTARQLWKAPIGTIELGIIGCKNLLPMKGKGSTDAYAVAKYGNKWVRTRTIFDSLEPRWNEQYTWRVYDPSTVLTIGVFDGFSEVVFESDECMRQDFRIGKVRVRISTLTTGKVYKNTFPLLLLSQAGLKKMGEIELAVRFIRATPTLDFLHVYSQPLLPMMHHVKPLGMVQQDSLRIAAVKIVAGHLTRSEPPLRREVVTYMLDADSHSFSMRKVRANWFRIINVIAGVIDIVKWVDDTSGWKNPTATLLVHALLVMLVWFPDLIIPTFAFYVFVIGAWNYRFRSRDTLPHFDPKISLAESLDRDELDEEFDALPCTRPNELVRARYDKLRMLGARVQTILGDFSTQGERVQALVTWHDPRATGIFIGLCFVVAFILSLVPSKMVSMAFGFYYLRHPIFRDRMPSPALNFFRRLPSLEISATNAQANVTQNVIEKKGHGKKRNVANKNQEVLLEVSKDDVEVLSEEGSLGREWVTKVNMRMDAVEIFGQCLRKIEGTLSVLEGHREYDQDGMFKQKKLQHMKKQDERSNVREEDASFHFCYDQKCRRYLHIFDKISKSLALLCEPAKKSDEAHGSNCLSFSILQD</sequence>
<keyword evidence="5" id="KW-0106">Calcium</keyword>
<evidence type="ECO:0000256" key="5">
    <source>
        <dbReference type="ARBA" id="ARBA00022837"/>
    </source>
</evidence>
<keyword evidence="7 9" id="KW-0472">Membrane</keyword>
<evidence type="ECO:0000256" key="3">
    <source>
        <dbReference type="ARBA" id="ARBA00022692"/>
    </source>
</evidence>
<feature type="domain" description="C2" evidence="10">
    <location>
        <begin position="1"/>
        <end position="110"/>
    </location>
</feature>
<dbReference type="OrthoDB" id="67700at2759"/>
<dbReference type="InterPro" id="IPR013583">
    <property type="entry name" value="MCTP_C"/>
</dbReference>
<reference evidence="11 12" key="1">
    <citation type="submission" date="2020-09" db="EMBL/GenBank/DDBJ databases">
        <title>De no assembly of potato wild relative species, Solanum commersonii.</title>
        <authorList>
            <person name="Cho K."/>
        </authorList>
    </citation>
    <scope>NUCLEOTIDE SEQUENCE [LARGE SCALE GENOMIC DNA]</scope>
    <source>
        <strain evidence="11">LZ3.2</strain>
        <tissue evidence="11">Leaf</tissue>
    </source>
</reference>
<evidence type="ECO:0000256" key="6">
    <source>
        <dbReference type="ARBA" id="ARBA00022989"/>
    </source>
</evidence>
<keyword evidence="4" id="KW-0677">Repeat</keyword>
<evidence type="ECO:0000313" key="12">
    <source>
        <dbReference type="Proteomes" id="UP000824120"/>
    </source>
</evidence>
<feature type="region of interest" description="Disordered" evidence="8">
    <location>
        <begin position="143"/>
        <end position="201"/>
    </location>
</feature>
<evidence type="ECO:0000259" key="10">
    <source>
        <dbReference type="PROSITE" id="PS50004"/>
    </source>
</evidence>
<dbReference type="Gene3D" id="2.60.40.150">
    <property type="entry name" value="C2 domain"/>
    <property type="match status" value="4"/>
</dbReference>
<feature type="transmembrane region" description="Helical" evidence="9">
    <location>
        <begin position="822"/>
        <end position="852"/>
    </location>
</feature>
<protein>
    <recommendedName>
        <fullName evidence="10">C2 domain-containing protein</fullName>
    </recommendedName>
</protein>
<dbReference type="InterPro" id="IPR035892">
    <property type="entry name" value="C2_domain_sf"/>
</dbReference>
<dbReference type="EMBL" id="JACXVP010000001">
    <property type="protein sequence ID" value="KAG5630890.1"/>
    <property type="molecule type" value="Genomic_DNA"/>
</dbReference>
<gene>
    <name evidence="11" type="ORF">H5410_002607</name>
</gene>
<keyword evidence="12" id="KW-1185">Reference proteome</keyword>
<accession>A0A9J6B2S0</accession>
<dbReference type="InterPro" id="IPR047259">
    <property type="entry name" value="QUIRKY-like"/>
</dbReference>
<dbReference type="InterPro" id="IPR047257">
    <property type="entry name" value="C2B_MCTP_PRT_plant"/>
</dbReference>
<dbReference type="Pfam" id="PF00168">
    <property type="entry name" value="C2"/>
    <property type="match status" value="4"/>
</dbReference>
<feature type="domain" description="C2" evidence="10">
    <location>
        <begin position="407"/>
        <end position="532"/>
    </location>
</feature>
<evidence type="ECO:0000256" key="8">
    <source>
        <dbReference type="SAM" id="MobiDB-lite"/>
    </source>
</evidence>
<dbReference type="SMART" id="SM00239">
    <property type="entry name" value="C2"/>
    <property type="match status" value="4"/>
</dbReference>
<dbReference type="GO" id="GO:0016020">
    <property type="term" value="C:membrane"/>
    <property type="evidence" value="ECO:0007669"/>
    <property type="project" value="UniProtKB-SubCell"/>
</dbReference>
<keyword evidence="3 9" id="KW-0812">Transmembrane</keyword>
<dbReference type="AlphaFoldDB" id="A0A9J6B2S0"/>
<dbReference type="SUPFAM" id="SSF49562">
    <property type="entry name" value="C2 domain (Calcium/lipid-binding domain, CaLB)"/>
    <property type="match status" value="4"/>
</dbReference>
<evidence type="ECO:0000256" key="1">
    <source>
        <dbReference type="ARBA" id="ARBA00004141"/>
    </source>
</evidence>
<dbReference type="CDD" id="cd04022">
    <property type="entry name" value="C2A_MCTP_PRT_plant"/>
    <property type="match status" value="1"/>
</dbReference>
<comment type="subcellular location">
    <subcellularLocation>
        <location evidence="1">Membrane</location>
        <topology evidence="1">Multi-pass membrane protein</topology>
    </subcellularLocation>
</comment>
<dbReference type="PROSITE" id="PS50004">
    <property type="entry name" value="C2"/>
    <property type="match status" value="4"/>
</dbReference>
<evidence type="ECO:0000256" key="2">
    <source>
        <dbReference type="ARBA" id="ARBA00007923"/>
    </source>
</evidence>
<comment type="similarity">
    <text evidence="2">Belongs to the MCTP family.</text>
</comment>
<name>A0A9J6B2S0_SOLCO</name>
<keyword evidence="6 9" id="KW-1133">Transmembrane helix</keyword>
<dbReference type="CDD" id="cd08379">
    <property type="entry name" value="C2D_MCTP_PRT_plant"/>
    <property type="match status" value="1"/>
</dbReference>
<comment type="caution">
    <text evidence="11">The sequence shown here is derived from an EMBL/GenBank/DDBJ whole genome shotgun (WGS) entry which is preliminary data.</text>
</comment>
<evidence type="ECO:0000256" key="7">
    <source>
        <dbReference type="ARBA" id="ARBA00023136"/>
    </source>
</evidence>
<feature type="domain" description="C2" evidence="10">
    <location>
        <begin position="246"/>
        <end position="373"/>
    </location>
</feature>
<dbReference type="PANTHER" id="PTHR31425:SF35">
    <property type="entry name" value="MULTIPLE C2 DOMAIN AND TRANSMEMBRANE REGION PROTEIN 16"/>
    <property type="match status" value="1"/>
</dbReference>
<dbReference type="CDD" id="cd04019">
    <property type="entry name" value="C2C_MCTP_PRT_plant"/>
    <property type="match status" value="1"/>
</dbReference>
<feature type="transmembrane region" description="Helical" evidence="9">
    <location>
        <begin position="938"/>
        <end position="967"/>
    </location>
</feature>
<proteinExistence type="inferred from homology"/>
<dbReference type="FunFam" id="2.60.40.150:FF:000090">
    <property type="entry name" value="C2 domain-containing protein"/>
    <property type="match status" value="1"/>
</dbReference>
<dbReference type="PANTHER" id="PTHR31425">
    <property type="entry name" value="PHOSPHORIBOSYLANTHRANILATE TRANSFERASE ISOFORM 1"/>
    <property type="match status" value="1"/>
</dbReference>
<dbReference type="Pfam" id="PF08372">
    <property type="entry name" value="PRT_C"/>
    <property type="match status" value="1"/>
</dbReference>
<feature type="domain" description="C2" evidence="10">
    <location>
        <begin position="567"/>
        <end position="691"/>
    </location>
</feature>
<dbReference type="InterPro" id="IPR047255">
    <property type="entry name" value="C2D_MCTP_PRT_plant"/>
</dbReference>